<name>A0A0F9AWX3_9ZZZZ</name>
<accession>A0A0F9AWX3</accession>
<sequence length="378" mass="42424">MNLTKKVFVKKVILFALVLIAASEISAAMSDYTFSCWQNGWRKNANDQSADLFAIETSQYGFVLDMDDFSNVQFGLLNNTVSYEQALEHKAEKLKKIPSARFLIEIDVDGVKYRAKTCQAGLDKGVKRLSNARMWESGRYVQHYDFLGLDLRSLKGEKLDCDATLDLVAWPDSLTFNLRVTPASDLKNASMRLGLKSRSGNWSQTEKVQGLWKKDDSRSVTLTCNIPSVSNDTSAKITVNSNDGQNLPVTFDKSKNCYVASVKELKRKWKKGYTDIRDYDEFKITVNGSGKKEAIPFLLDMRPPANITGLCPMLCDEDGRPTGVPVQLSKNWHYKAMGSYLMAYTMLPAEKNATYILRIAYGFYGELPSASHAQLSLV</sequence>
<dbReference type="AlphaFoldDB" id="A0A0F9AWX3"/>
<proteinExistence type="predicted"/>
<feature type="non-terminal residue" evidence="1">
    <location>
        <position position="378"/>
    </location>
</feature>
<gene>
    <name evidence="1" type="ORF">LCGC14_2860340</name>
</gene>
<dbReference type="EMBL" id="LAZR01055264">
    <property type="protein sequence ID" value="KKK76766.1"/>
    <property type="molecule type" value="Genomic_DNA"/>
</dbReference>
<evidence type="ECO:0000313" key="1">
    <source>
        <dbReference type="EMBL" id="KKK76766.1"/>
    </source>
</evidence>
<protein>
    <submittedName>
        <fullName evidence="1">Uncharacterized protein</fullName>
    </submittedName>
</protein>
<organism evidence="1">
    <name type="scientific">marine sediment metagenome</name>
    <dbReference type="NCBI Taxonomy" id="412755"/>
    <lineage>
        <taxon>unclassified sequences</taxon>
        <taxon>metagenomes</taxon>
        <taxon>ecological metagenomes</taxon>
    </lineage>
</organism>
<reference evidence="1" key="1">
    <citation type="journal article" date="2015" name="Nature">
        <title>Complex archaea that bridge the gap between prokaryotes and eukaryotes.</title>
        <authorList>
            <person name="Spang A."/>
            <person name="Saw J.H."/>
            <person name="Jorgensen S.L."/>
            <person name="Zaremba-Niedzwiedzka K."/>
            <person name="Martijn J."/>
            <person name="Lind A.E."/>
            <person name="van Eijk R."/>
            <person name="Schleper C."/>
            <person name="Guy L."/>
            <person name="Ettema T.J."/>
        </authorList>
    </citation>
    <scope>NUCLEOTIDE SEQUENCE</scope>
</reference>
<comment type="caution">
    <text evidence="1">The sequence shown here is derived from an EMBL/GenBank/DDBJ whole genome shotgun (WGS) entry which is preliminary data.</text>
</comment>